<dbReference type="Proteomes" id="UP001183619">
    <property type="component" value="Unassembled WGS sequence"/>
</dbReference>
<dbReference type="Pfam" id="PF00535">
    <property type="entry name" value="Glycos_transf_2"/>
    <property type="match status" value="1"/>
</dbReference>
<dbReference type="InterPro" id="IPR029044">
    <property type="entry name" value="Nucleotide-diphossugar_trans"/>
</dbReference>
<proteinExistence type="predicted"/>
<sequence length="298" mass="32807">MNKPIAIVTVTYSPGEYLDPFLDSCAEATQAGVEIILADNGSTDQVPQRAAKARENVTFLPTGGNVGYGSAINFAANYLRPLIAKGLIDGEYFVISNPDVVFDPGSIDEMIACAKRWEQRGVQLADVGPYIRQSDGSAYPSARSVPTLRNGIGHALFAGIWPGNPWSKSYFDDAVMDQERTAGWLSGSCLLVRWDAFDAIGGFDERYFMYMEDVDLGDRFGRAGFVNVFCPTAQITHAVGHSAAKHPEKMLPAHHNSAYRFQADRHPHWYQLPLRVLLWLGLKARAGIVVAKARVKNR</sequence>
<gene>
    <name evidence="2" type="ORF">J2S37_001432</name>
</gene>
<comment type="caution">
    <text evidence="2">The sequence shown here is derived from an EMBL/GenBank/DDBJ whole genome shotgun (WGS) entry which is preliminary data.</text>
</comment>
<dbReference type="EMBL" id="JAVDYF010000001">
    <property type="protein sequence ID" value="MDR7354894.1"/>
    <property type="molecule type" value="Genomic_DNA"/>
</dbReference>
<evidence type="ECO:0000313" key="2">
    <source>
        <dbReference type="EMBL" id="MDR7354894.1"/>
    </source>
</evidence>
<organism evidence="2 3">
    <name type="scientific">Corynebacterium felinum</name>
    <dbReference type="NCBI Taxonomy" id="131318"/>
    <lineage>
        <taxon>Bacteria</taxon>
        <taxon>Bacillati</taxon>
        <taxon>Actinomycetota</taxon>
        <taxon>Actinomycetes</taxon>
        <taxon>Mycobacteriales</taxon>
        <taxon>Corynebacteriaceae</taxon>
        <taxon>Corynebacterium</taxon>
    </lineage>
</organism>
<protein>
    <submittedName>
        <fullName evidence="2">N-acetylglucosaminyl-diphospho-decaprenol L-rhamnosyltransferase</fullName>
        <ecNumber evidence="2">2.4.1.289</ecNumber>
    </submittedName>
</protein>
<keyword evidence="2" id="KW-0328">Glycosyltransferase</keyword>
<name>A0ABU2B8F1_9CORY</name>
<dbReference type="GO" id="GO:0102096">
    <property type="term" value="F:decaprenyl-N-acetyl-alpha-D-glucosaminyl-pyrophosphate:dTDP-alpha-L-rhamnose rhamnosyltransferase activity"/>
    <property type="evidence" value="ECO:0007669"/>
    <property type="project" value="UniProtKB-EC"/>
</dbReference>
<reference evidence="2 3" key="1">
    <citation type="submission" date="2023-07" db="EMBL/GenBank/DDBJ databases">
        <title>Sequencing the genomes of 1000 actinobacteria strains.</title>
        <authorList>
            <person name="Klenk H.-P."/>
        </authorList>
    </citation>
    <scope>NUCLEOTIDE SEQUENCE [LARGE SCALE GENOMIC DNA]</scope>
    <source>
        <strain evidence="2 3">DSM 44508</strain>
    </source>
</reference>
<dbReference type="CDD" id="cd04186">
    <property type="entry name" value="GT_2_like_c"/>
    <property type="match status" value="1"/>
</dbReference>
<dbReference type="InterPro" id="IPR001173">
    <property type="entry name" value="Glyco_trans_2-like"/>
</dbReference>
<keyword evidence="3" id="KW-1185">Reference proteome</keyword>
<dbReference type="EC" id="2.4.1.289" evidence="2"/>
<dbReference type="PANTHER" id="PTHR43179:SF7">
    <property type="entry name" value="RHAMNOSYLTRANSFERASE WBBL"/>
    <property type="match status" value="1"/>
</dbReference>
<dbReference type="SUPFAM" id="SSF53448">
    <property type="entry name" value="Nucleotide-diphospho-sugar transferases"/>
    <property type="match status" value="1"/>
</dbReference>
<feature type="domain" description="Glycosyltransferase 2-like" evidence="1">
    <location>
        <begin position="7"/>
        <end position="151"/>
    </location>
</feature>
<evidence type="ECO:0000259" key="1">
    <source>
        <dbReference type="Pfam" id="PF00535"/>
    </source>
</evidence>
<dbReference type="Gene3D" id="3.90.550.10">
    <property type="entry name" value="Spore Coat Polysaccharide Biosynthesis Protein SpsA, Chain A"/>
    <property type="match status" value="1"/>
</dbReference>
<keyword evidence="2" id="KW-0808">Transferase</keyword>
<dbReference type="PANTHER" id="PTHR43179">
    <property type="entry name" value="RHAMNOSYLTRANSFERASE WBBL"/>
    <property type="match status" value="1"/>
</dbReference>
<evidence type="ECO:0000313" key="3">
    <source>
        <dbReference type="Proteomes" id="UP001183619"/>
    </source>
</evidence>
<accession>A0ABU2B8F1</accession>